<gene>
    <name evidence="7" type="ORF">FOB64_002729</name>
</gene>
<dbReference type="PROSITE" id="PS50296">
    <property type="entry name" value="SUI1"/>
    <property type="match status" value="1"/>
</dbReference>
<evidence type="ECO:0000256" key="1">
    <source>
        <dbReference type="ARBA" id="ARBA00007514"/>
    </source>
</evidence>
<dbReference type="Proteomes" id="UP000536275">
    <property type="component" value="Unassembled WGS sequence"/>
</dbReference>
<dbReference type="GO" id="GO:0003729">
    <property type="term" value="F:mRNA binding"/>
    <property type="evidence" value="ECO:0007669"/>
    <property type="project" value="TreeGrafter"/>
</dbReference>
<comment type="subunit">
    <text evidence="2">Interacts with the 40S ribosomal subunit.</text>
</comment>
<reference evidence="7 8" key="1">
    <citation type="submission" date="2020-03" db="EMBL/GenBank/DDBJ databases">
        <title>FDA dAtabase for Regulatory Grade micrObial Sequences (FDA-ARGOS): Supporting development and validation of Infectious Disease Dx tests.</title>
        <authorList>
            <person name="Campos J."/>
            <person name="Goldberg B."/>
            <person name="Tallon L."/>
            <person name="Sadzewicz L."/>
            <person name="Vavikolanu K."/>
            <person name="Mehta A."/>
            <person name="Aluvathingal J."/>
            <person name="Nadendla S."/>
            <person name="Nandy P."/>
            <person name="Geyer C."/>
            <person name="Yan Y."/>
            <person name="Sichtig H."/>
        </authorList>
    </citation>
    <scope>NUCLEOTIDE SEQUENCE [LARGE SCALE GENOMIC DNA]</scope>
    <source>
        <strain evidence="7 8">FDAARGOS_656</strain>
    </source>
</reference>
<dbReference type="GO" id="GO:0002188">
    <property type="term" value="P:translation reinitiation"/>
    <property type="evidence" value="ECO:0007669"/>
    <property type="project" value="TreeGrafter"/>
</dbReference>
<dbReference type="InterPro" id="IPR046447">
    <property type="entry name" value="DENR_C"/>
</dbReference>
<keyword evidence="4" id="KW-0175">Coiled coil</keyword>
<feature type="domain" description="SUI1" evidence="6">
    <location>
        <begin position="140"/>
        <end position="223"/>
    </location>
</feature>
<organism evidence="7 8">
    <name type="scientific">Candida albicans</name>
    <name type="common">Yeast</name>
    <dbReference type="NCBI Taxonomy" id="5476"/>
    <lineage>
        <taxon>Eukaryota</taxon>
        <taxon>Fungi</taxon>
        <taxon>Dikarya</taxon>
        <taxon>Ascomycota</taxon>
        <taxon>Saccharomycotina</taxon>
        <taxon>Pichiomycetes</taxon>
        <taxon>Debaryomycetaceae</taxon>
        <taxon>Candida/Lodderomyces clade</taxon>
        <taxon>Candida</taxon>
    </lineage>
</organism>
<feature type="region of interest" description="Disordered" evidence="5">
    <location>
        <begin position="50"/>
        <end position="90"/>
    </location>
</feature>
<keyword evidence="7" id="KW-0648">Protein biosynthesis</keyword>
<comment type="similarity">
    <text evidence="1">Belongs to the DENR family.</text>
</comment>
<feature type="compositionally biased region" description="Polar residues" evidence="5">
    <location>
        <begin position="51"/>
        <end position="60"/>
    </location>
</feature>
<dbReference type="PANTHER" id="PTHR12789">
    <property type="entry name" value="DENSITY-REGULATED PROTEIN HOMOLOG"/>
    <property type="match status" value="1"/>
</dbReference>
<accession>A0A8H6F3M3</accession>
<keyword evidence="7" id="KW-0396">Initiation factor</keyword>
<evidence type="ECO:0000256" key="4">
    <source>
        <dbReference type="SAM" id="Coils"/>
    </source>
</evidence>
<evidence type="ECO:0000256" key="2">
    <source>
        <dbReference type="ARBA" id="ARBA00011742"/>
    </source>
</evidence>
<protein>
    <recommendedName>
        <fullName evidence="3">Translation machinery-associated protein 22</fullName>
    </recommendedName>
</protein>
<sequence>MTDIEPKSILYCGICSWPPEFCEFGITKKKCQTWLNENHPDLYQSVYPTAGNLSTANTPDESNKKSKPNTTDEKDITGETTGGEDGSNDDIVTKKLLEKGVSELSISKEEKLQQELNKRAAKEELKLERKQLEKISNSKIIIKKISRNKKKSIVSISGLEILETTAGTTGTTNNKVSIKSLQKKFSSKFATGTSVVKNAENKSDILIQGDVFEEVHQFIINLLQEQGLNDIKIELTDDKLKKKK</sequence>
<dbReference type="Pfam" id="PF21023">
    <property type="entry name" value="DENR_N"/>
    <property type="match status" value="1"/>
</dbReference>
<name>A0A8H6F3M3_CANAX</name>
<dbReference type="SUPFAM" id="SSF55159">
    <property type="entry name" value="eIF1-like"/>
    <property type="match status" value="1"/>
</dbReference>
<dbReference type="PANTHER" id="PTHR12789:SF0">
    <property type="entry name" value="DENSITY-REGULATED PROTEIN"/>
    <property type="match status" value="1"/>
</dbReference>
<dbReference type="AlphaFoldDB" id="A0A8H6F3M3"/>
<comment type="caution">
    <text evidence="7">The sequence shown here is derived from an EMBL/GenBank/DDBJ whole genome shotgun (WGS) entry which is preliminary data.</text>
</comment>
<dbReference type="EMBL" id="JABWAD010000028">
    <property type="protein sequence ID" value="KAF6070033.1"/>
    <property type="molecule type" value="Genomic_DNA"/>
</dbReference>
<evidence type="ECO:0000259" key="6">
    <source>
        <dbReference type="PROSITE" id="PS50296"/>
    </source>
</evidence>
<dbReference type="Pfam" id="PF01253">
    <property type="entry name" value="SUI1"/>
    <property type="match status" value="1"/>
</dbReference>
<dbReference type="InterPro" id="IPR036877">
    <property type="entry name" value="SUI1_dom_sf"/>
</dbReference>
<evidence type="ECO:0000256" key="3">
    <source>
        <dbReference type="ARBA" id="ARBA00020058"/>
    </source>
</evidence>
<proteinExistence type="inferred from homology"/>
<dbReference type="Gene3D" id="3.30.780.10">
    <property type="entry name" value="SUI1-like domain"/>
    <property type="match status" value="1"/>
</dbReference>
<dbReference type="GO" id="GO:0001731">
    <property type="term" value="P:formation of translation preinitiation complex"/>
    <property type="evidence" value="ECO:0007669"/>
    <property type="project" value="TreeGrafter"/>
</dbReference>
<dbReference type="InterPro" id="IPR048517">
    <property type="entry name" value="DENR_N"/>
</dbReference>
<evidence type="ECO:0000313" key="8">
    <source>
        <dbReference type="Proteomes" id="UP000536275"/>
    </source>
</evidence>
<dbReference type="InterPro" id="IPR050318">
    <property type="entry name" value="DENR/SUI1_TIF"/>
</dbReference>
<dbReference type="InterPro" id="IPR001950">
    <property type="entry name" value="SUI1"/>
</dbReference>
<feature type="coiled-coil region" evidence="4">
    <location>
        <begin position="106"/>
        <end position="138"/>
    </location>
</feature>
<dbReference type="CDD" id="cd11607">
    <property type="entry name" value="DENR_C"/>
    <property type="match status" value="1"/>
</dbReference>
<dbReference type="GO" id="GO:0003743">
    <property type="term" value="F:translation initiation factor activity"/>
    <property type="evidence" value="ECO:0007669"/>
    <property type="project" value="UniProtKB-KW"/>
</dbReference>
<evidence type="ECO:0000256" key="5">
    <source>
        <dbReference type="SAM" id="MobiDB-lite"/>
    </source>
</evidence>
<evidence type="ECO:0000313" key="7">
    <source>
        <dbReference type="EMBL" id="KAF6070033.1"/>
    </source>
</evidence>